<dbReference type="Gene3D" id="3.40.1280.10">
    <property type="match status" value="1"/>
</dbReference>
<gene>
    <name evidence="6" type="ordered locus">Tpen_0545</name>
</gene>
<dbReference type="InterPro" id="IPR029026">
    <property type="entry name" value="tRNA_m1G_MTases_N"/>
</dbReference>
<dbReference type="AlphaFoldDB" id="A1RXM1"/>
<reference evidence="7" key="1">
    <citation type="journal article" date="2008" name="J. Bacteriol.">
        <title>Genome sequence of Thermofilum pendens reveals an exceptional loss of biosynthetic pathways without genome reduction.</title>
        <authorList>
            <person name="Anderson I."/>
            <person name="Rodriguez J."/>
            <person name="Susanti D."/>
            <person name="Porat I."/>
            <person name="Reich C."/>
            <person name="Ulrich L.E."/>
            <person name="Elkins J.G."/>
            <person name="Mavromatis K."/>
            <person name="Lykidis A."/>
            <person name="Kim E."/>
            <person name="Thompson L.S."/>
            <person name="Nolan M."/>
            <person name="Land M."/>
            <person name="Copeland A."/>
            <person name="Lapidus A."/>
            <person name="Lucas S."/>
            <person name="Detter C."/>
            <person name="Zhulin I.B."/>
            <person name="Olsen G.J."/>
            <person name="Whitman W."/>
            <person name="Mukhopadhyay B."/>
            <person name="Bristow J."/>
            <person name="Kyrpides N."/>
        </authorList>
    </citation>
    <scope>NUCLEOTIDE SEQUENCE [LARGE SCALE GENOMIC DNA]</scope>
    <source>
        <strain evidence="7">DSM 2475 / Hrk 5</strain>
    </source>
</reference>
<dbReference type="EnsemblBacteria" id="ABL77951">
    <property type="protein sequence ID" value="ABL77951"/>
    <property type="gene ID" value="Tpen_0545"/>
</dbReference>
<dbReference type="Proteomes" id="UP000000641">
    <property type="component" value="Chromosome"/>
</dbReference>
<dbReference type="PANTHER" id="PTHR42786">
    <property type="entry name" value="TRNA/RRNA METHYLTRANSFERASE"/>
    <property type="match status" value="1"/>
</dbReference>
<name>A1RXM1_THEPD</name>
<dbReference type="GO" id="GO:0003723">
    <property type="term" value="F:RNA binding"/>
    <property type="evidence" value="ECO:0007669"/>
    <property type="project" value="InterPro"/>
</dbReference>
<dbReference type="GO" id="GO:0002128">
    <property type="term" value="P:tRNA nucleoside ribose methylation"/>
    <property type="evidence" value="ECO:0007669"/>
    <property type="project" value="TreeGrafter"/>
</dbReference>
<dbReference type="GO" id="GO:0008173">
    <property type="term" value="F:RNA methyltransferase activity"/>
    <property type="evidence" value="ECO:0007669"/>
    <property type="project" value="InterPro"/>
</dbReference>
<evidence type="ECO:0000313" key="7">
    <source>
        <dbReference type="Proteomes" id="UP000000641"/>
    </source>
</evidence>
<dbReference type="KEGG" id="tpe:Tpen_0545"/>
<evidence type="ECO:0000313" key="6">
    <source>
        <dbReference type="EMBL" id="ABL77951.1"/>
    </source>
</evidence>
<dbReference type="GeneID" id="4600502"/>
<dbReference type="CDD" id="cd18093">
    <property type="entry name" value="SpoU-like_TrmJ"/>
    <property type="match status" value="1"/>
</dbReference>
<keyword evidence="3" id="KW-0808">Transferase</keyword>
<sequence length="257" mass="28809">MGAHREAPCERLAKEVSVAFVEPLYEQNIGYIARSMKNFCLAKLYLVKPRCSVGLESRRYAMHAADIVENAVIVGSLGELVGMHDLVACTTGVKGKPPLRRYVSPGEMASLFAESTGSKLVVIGREDWGLSAEELSICDMLVTIEANPEYPSLNASHAAAIVFYELFNKYHSVQQSLERPPREEVEAFLKHLGDLTTLLGYDETRSERLLLSIKRLLAETRFSKTDLRILFGLVRDSLETIKRTHRESARITHKQSK</sequence>
<keyword evidence="7" id="KW-1185">Reference proteome</keyword>
<dbReference type="NCBIfam" id="TIGR00050">
    <property type="entry name" value="rRNA_methyl_1"/>
    <property type="match status" value="1"/>
</dbReference>
<accession>A1RXM1</accession>
<evidence type="ECO:0000256" key="4">
    <source>
        <dbReference type="ARBA" id="ARBA00022691"/>
    </source>
</evidence>
<evidence type="ECO:0000256" key="3">
    <source>
        <dbReference type="ARBA" id="ARBA00022679"/>
    </source>
</evidence>
<evidence type="ECO:0000256" key="2">
    <source>
        <dbReference type="ARBA" id="ARBA00022603"/>
    </source>
</evidence>
<dbReference type="eggNOG" id="arCOG01018">
    <property type="taxonomic scope" value="Archaea"/>
</dbReference>
<evidence type="ECO:0000259" key="5">
    <source>
        <dbReference type="Pfam" id="PF00588"/>
    </source>
</evidence>
<dbReference type="STRING" id="368408.Tpen_0545"/>
<dbReference type="Gene3D" id="1.10.8.590">
    <property type="match status" value="1"/>
</dbReference>
<organism evidence="6 7">
    <name type="scientific">Thermofilum pendens (strain DSM 2475 / Hrk 5)</name>
    <dbReference type="NCBI Taxonomy" id="368408"/>
    <lineage>
        <taxon>Archaea</taxon>
        <taxon>Thermoproteota</taxon>
        <taxon>Thermoprotei</taxon>
        <taxon>Thermofilales</taxon>
        <taxon>Thermofilaceae</taxon>
        <taxon>Thermofilum</taxon>
    </lineage>
</organism>
<keyword evidence="4" id="KW-0949">S-adenosyl-L-methionine</keyword>
<comment type="similarity">
    <text evidence="1">Belongs to the class IV-like SAM-binding methyltransferase superfamily. RNA methyltransferase TrmH family.</text>
</comment>
<dbReference type="GO" id="GO:0005829">
    <property type="term" value="C:cytosol"/>
    <property type="evidence" value="ECO:0007669"/>
    <property type="project" value="TreeGrafter"/>
</dbReference>
<dbReference type="InterPro" id="IPR001537">
    <property type="entry name" value="SpoU_MeTrfase"/>
</dbReference>
<dbReference type="PANTHER" id="PTHR42786:SF2">
    <property type="entry name" value="TRNA (CYTIDINE_URIDINE-2'-O-)-METHYLTRANSFERASE TRMJ"/>
    <property type="match status" value="1"/>
</dbReference>
<proteinExistence type="inferred from homology"/>
<dbReference type="PIRSF" id="PIRSF004808">
    <property type="entry name" value="LasT"/>
    <property type="match status" value="1"/>
</dbReference>
<dbReference type="Pfam" id="PF00588">
    <property type="entry name" value="SpoU_methylase"/>
    <property type="match status" value="1"/>
</dbReference>
<keyword evidence="2 6" id="KW-0489">Methyltransferase</keyword>
<evidence type="ECO:0000256" key="1">
    <source>
        <dbReference type="ARBA" id="ARBA00007228"/>
    </source>
</evidence>
<dbReference type="HOGENOM" id="CLU_056931_0_1_2"/>
<protein>
    <submittedName>
        <fullName evidence="6">RNA methyltransferase, TrmH family, group 1</fullName>
    </submittedName>
</protein>
<dbReference type="InterPro" id="IPR029028">
    <property type="entry name" value="Alpha/beta_knot_MTases"/>
</dbReference>
<dbReference type="SUPFAM" id="SSF75217">
    <property type="entry name" value="alpha/beta knot"/>
    <property type="match status" value="1"/>
</dbReference>
<feature type="domain" description="tRNA/rRNA methyltransferase SpoU type" evidence="5">
    <location>
        <begin position="16"/>
        <end position="164"/>
    </location>
</feature>
<dbReference type="InterPro" id="IPR004384">
    <property type="entry name" value="RNA_MeTrfase_TrmJ/LasT"/>
</dbReference>
<dbReference type="EMBL" id="CP000505">
    <property type="protein sequence ID" value="ABL77951.1"/>
    <property type="molecule type" value="Genomic_DNA"/>
</dbReference>
<dbReference type="RefSeq" id="WP_011752216.1">
    <property type="nucleotide sequence ID" value="NC_008698.1"/>
</dbReference>